<name>F7W1N9_SORMK</name>
<dbReference type="SUPFAM" id="SSF109854">
    <property type="entry name" value="DinB/YfiT-like putative metalloenzymes"/>
    <property type="match status" value="1"/>
</dbReference>
<dbReference type="InParanoid" id="F7W1N9"/>
<dbReference type="VEuPathDB" id="FungiDB:SMAC_04513"/>
<dbReference type="PANTHER" id="PTHR36922:SF1">
    <property type="entry name" value="DUF1993 DOMAIN-CONTAINING PROTEIN"/>
    <property type="match status" value="1"/>
</dbReference>
<comment type="caution">
    <text evidence="2">The sequence shown here is derived from an EMBL/GenBank/DDBJ whole genome shotgun (WGS) entry which is preliminary data.</text>
</comment>
<evidence type="ECO:0000313" key="3">
    <source>
        <dbReference type="Proteomes" id="UP000001881"/>
    </source>
</evidence>
<keyword evidence="1" id="KW-0175">Coiled coil</keyword>
<accession>F7W1N9</accession>
<dbReference type="Proteomes" id="UP000001881">
    <property type="component" value="Unassembled WGS sequence"/>
</dbReference>
<dbReference type="OrthoDB" id="3724345at2759"/>
<protein>
    <submittedName>
        <fullName evidence="2">WGS project CABT00000000 data, contig 2.20</fullName>
    </submittedName>
</protein>
<dbReference type="PANTHER" id="PTHR36922">
    <property type="entry name" value="BLL2446 PROTEIN"/>
    <property type="match status" value="1"/>
</dbReference>
<dbReference type="KEGG" id="smp:10802765"/>
<dbReference type="InterPro" id="IPR018531">
    <property type="entry name" value="DUF1993"/>
</dbReference>
<evidence type="ECO:0000256" key="1">
    <source>
        <dbReference type="SAM" id="Coils"/>
    </source>
</evidence>
<evidence type="ECO:0000313" key="2">
    <source>
        <dbReference type="EMBL" id="CCC11524.1"/>
    </source>
</evidence>
<dbReference type="HOGENOM" id="CLU_090929_1_0_1"/>
<gene>
    <name evidence="2" type="ORF">SMAC_04513</name>
</gene>
<reference evidence="2 3" key="1">
    <citation type="journal article" date="2010" name="PLoS Genet.">
        <title>De novo assembly of a 40 Mb eukaryotic genome from short sequence reads: Sordaria macrospora, a model organism for fungal morphogenesis.</title>
        <authorList>
            <person name="Nowrousian M."/>
            <person name="Stajich J."/>
            <person name="Chu M."/>
            <person name="Engh I."/>
            <person name="Espagne E."/>
            <person name="Halliday K."/>
            <person name="Kamerewerd J."/>
            <person name="Kempken F."/>
            <person name="Knab B."/>
            <person name="Kuo H.C."/>
            <person name="Osiewacz H.D."/>
            <person name="Poeggeler S."/>
            <person name="Read N."/>
            <person name="Seiler S."/>
            <person name="Smith K."/>
            <person name="Zickler D."/>
            <person name="Kueck U."/>
            <person name="Freitag M."/>
        </authorList>
    </citation>
    <scope>NUCLEOTIDE SEQUENCE [LARGE SCALE GENOMIC DNA]</scope>
    <source>
        <strain evidence="3">ATCC MYA-333 / DSM 997 / K(L3346) / K-hell</strain>
        <tissue evidence="2">Mycelium</tissue>
    </source>
</reference>
<dbReference type="AlphaFoldDB" id="F7W1N9"/>
<dbReference type="OMA" id="NADEVFP"/>
<dbReference type="eggNOG" id="ENOG502SRAW">
    <property type="taxonomic scope" value="Eukaryota"/>
</dbReference>
<dbReference type="Pfam" id="PF09351">
    <property type="entry name" value="DUF1993"/>
    <property type="match status" value="1"/>
</dbReference>
<organism evidence="2 3">
    <name type="scientific">Sordaria macrospora (strain ATCC MYA-333 / DSM 997 / K(L3346) / K-hell)</name>
    <dbReference type="NCBI Taxonomy" id="771870"/>
    <lineage>
        <taxon>Eukaryota</taxon>
        <taxon>Fungi</taxon>
        <taxon>Dikarya</taxon>
        <taxon>Ascomycota</taxon>
        <taxon>Pezizomycotina</taxon>
        <taxon>Sordariomycetes</taxon>
        <taxon>Sordariomycetidae</taxon>
        <taxon>Sordariales</taxon>
        <taxon>Sordariaceae</taxon>
        <taxon>Sordaria</taxon>
    </lineage>
</organism>
<dbReference type="Gene3D" id="1.20.120.450">
    <property type="entry name" value="dinb family like domain"/>
    <property type="match status" value="1"/>
</dbReference>
<dbReference type="GeneID" id="10802765"/>
<dbReference type="InterPro" id="IPR034660">
    <property type="entry name" value="DinB/YfiT-like"/>
</dbReference>
<sequence length="176" mass="19363">MSIQLSDLVLSTFSKGLNALAHILDVAEQYASSQSLSADAEYPNARLIDDMKPFTFQIQNATTNIKRTLARLQGQEFQPWEDKETTIADLRERIARAQKLVEEADAKVLDSVAEKPIDLLIGPTTLKSTGKGSVLGHSIPNFFFHVQTAYAILRSKGVPIGKKDYIQSFLAGNIVA</sequence>
<feature type="coiled-coil region" evidence="1">
    <location>
        <begin position="80"/>
        <end position="107"/>
    </location>
</feature>
<proteinExistence type="predicted"/>
<keyword evidence="3" id="KW-1185">Reference proteome</keyword>
<dbReference type="EMBL" id="CABT02000020">
    <property type="protein sequence ID" value="CCC11524.1"/>
    <property type="molecule type" value="Genomic_DNA"/>
</dbReference>